<dbReference type="Proteomes" id="UP000001307">
    <property type="component" value="Unassembled WGS sequence"/>
</dbReference>
<reference evidence="2" key="1">
    <citation type="journal article" date="2010" name="Science">
        <title>Plasticity of animal genome architecture unmasked by rapid evolution of a pelagic tunicate.</title>
        <authorList>
            <person name="Denoeud F."/>
            <person name="Henriet S."/>
            <person name="Mungpakdee S."/>
            <person name="Aury J.M."/>
            <person name="Da Silva C."/>
            <person name="Brinkmann H."/>
            <person name="Mikhaleva J."/>
            <person name="Olsen L.C."/>
            <person name="Jubin C."/>
            <person name="Canestro C."/>
            <person name="Bouquet J.M."/>
            <person name="Danks G."/>
            <person name="Poulain J."/>
            <person name="Campsteijn C."/>
            <person name="Adamski M."/>
            <person name="Cross I."/>
            <person name="Yadetie F."/>
            <person name="Muffato M."/>
            <person name="Louis A."/>
            <person name="Butcher S."/>
            <person name="Tsagkogeorga G."/>
            <person name="Konrad A."/>
            <person name="Singh S."/>
            <person name="Jensen M.F."/>
            <person name="Cong E.H."/>
            <person name="Eikeseth-Otteraa H."/>
            <person name="Noel B."/>
            <person name="Anthouard V."/>
            <person name="Porcel B.M."/>
            <person name="Kachouri-Lafond R."/>
            <person name="Nishino A."/>
            <person name="Ugolini M."/>
            <person name="Chourrout P."/>
            <person name="Nishida H."/>
            <person name="Aasland R."/>
            <person name="Huzurbazar S."/>
            <person name="Westhof E."/>
            <person name="Delsuc F."/>
            <person name="Lehrach H."/>
            <person name="Reinhardt R."/>
            <person name="Weissenbach J."/>
            <person name="Roy S.W."/>
            <person name="Artiguenave F."/>
            <person name="Postlethwait J.H."/>
            <person name="Manak J.R."/>
            <person name="Thompson E.M."/>
            <person name="Jaillon O."/>
            <person name="Du Pasquier L."/>
            <person name="Boudinot P."/>
            <person name="Liberles D.A."/>
            <person name="Volff J.N."/>
            <person name="Philippe H."/>
            <person name="Lenhard B."/>
            <person name="Roest Crollius H."/>
            <person name="Wincker P."/>
            <person name="Chourrout D."/>
        </authorList>
    </citation>
    <scope>NUCLEOTIDE SEQUENCE [LARGE SCALE GENOMIC DNA]</scope>
</reference>
<organism evidence="2">
    <name type="scientific">Oikopleura dioica</name>
    <name type="common">Tunicate</name>
    <dbReference type="NCBI Taxonomy" id="34765"/>
    <lineage>
        <taxon>Eukaryota</taxon>
        <taxon>Metazoa</taxon>
        <taxon>Chordata</taxon>
        <taxon>Tunicata</taxon>
        <taxon>Appendicularia</taxon>
        <taxon>Copelata</taxon>
        <taxon>Oikopleuridae</taxon>
        <taxon>Oikopleura</taxon>
    </lineage>
</organism>
<evidence type="ECO:0000313" key="2">
    <source>
        <dbReference type="EMBL" id="CBY24549.1"/>
    </source>
</evidence>
<keyword evidence="3" id="KW-1185">Reference proteome</keyword>
<dbReference type="AlphaFoldDB" id="E4XG09"/>
<evidence type="ECO:0000313" key="3">
    <source>
        <dbReference type="Proteomes" id="UP000001307"/>
    </source>
</evidence>
<protein>
    <submittedName>
        <fullName evidence="2">Uncharacterized protein</fullName>
    </submittedName>
</protein>
<dbReference type="InParanoid" id="E4XG09"/>
<feature type="compositionally biased region" description="Polar residues" evidence="1">
    <location>
        <begin position="29"/>
        <end position="47"/>
    </location>
</feature>
<dbReference type="EMBL" id="FN653046">
    <property type="protein sequence ID" value="CBY24549.1"/>
    <property type="molecule type" value="Genomic_DNA"/>
</dbReference>
<dbReference type="OrthoDB" id="10380531at2759"/>
<sequence>MGNKICSSRKSVDINEFKTDGGNPIDVNDNPSEQKTAAYVQQMSSSEAGEGKKRINMQVEFHALLHDLKENGQLSQKNKLMTEIQMKTVGRKVEDALDTIIKSELGQKKASVNEEIKTRAGIKEDMQWINDVKQSTQGILKSQISCEITSDQLQRLVSVHAQKHTDELKETEEVLEDGFEAA</sequence>
<accession>E4XG09</accession>
<proteinExistence type="predicted"/>
<feature type="region of interest" description="Disordered" evidence="1">
    <location>
        <begin position="15"/>
        <end position="52"/>
    </location>
</feature>
<gene>
    <name evidence="2" type="ORF">GSOID_T00010417001</name>
</gene>
<evidence type="ECO:0000256" key="1">
    <source>
        <dbReference type="SAM" id="MobiDB-lite"/>
    </source>
</evidence>
<name>E4XG09_OIKDI</name>